<dbReference type="AlphaFoldDB" id="A0A1M7AAJ5"/>
<dbReference type="PANTHER" id="PTHR43217:SF1">
    <property type="entry name" value="SUCCINATE SEMIALDEHYDE DEHYDROGENASE [NAD(P)+] SAD"/>
    <property type="match status" value="1"/>
</dbReference>
<dbReference type="FunFam" id="3.40.605.10:FF:000012">
    <property type="entry name" value="NAD-dependent succinate-semialdehyde dehydrogenase"/>
    <property type="match status" value="1"/>
</dbReference>
<dbReference type="InterPro" id="IPR015590">
    <property type="entry name" value="Aldehyde_DH_dom"/>
</dbReference>
<gene>
    <name evidence="5" type="ORF">SAMN05216499_10438</name>
</gene>
<dbReference type="InterPro" id="IPR044148">
    <property type="entry name" value="ALDH_GabD1-like"/>
</dbReference>
<dbReference type="RefSeq" id="WP_073495584.1">
    <property type="nucleotide sequence ID" value="NZ_FRBI01000004.1"/>
</dbReference>
<dbReference type="SUPFAM" id="SSF53720">
    <property type="entry name" value="ALDH-like"/>
    <property type="match status" value="1"/>
</dbReference>
<dbReference type="GO" id="GO:0004030">
    <property type="term" value="F:aldehyde dehydrogenase [NAD(P)+] activity"/>
    <property type="evidence" value="ECO:0007669"/>
    <property type="project" value="InterPro"/>
</dbReference>
<keyword evidence="2" id="KW-0521">NADP</keyword>
<dbReference type="InterPro" id="IPR016161">
    <property type="entry name" value="Ald_DH/histidinol_DH"/>
</dbReference>
<evidence type="ECO:0000313" key="5">
    <source>
        <dbReference type="EMBL" id="SHL39753.1"/>
    </source>
</evidence>
<organism evidence="5 6">
    <name type="scientific">Actinacidiphila paucisporea</name>
    <dbReference type="NCBI Taxonomy" id="310782"/>
    <lineage>
        <taxon>Bacteria</taxon>
        <taxon>Bacillati</taxon>
        <taxon>Actinomycetota</taxon>
        <taxon>Actinomycetes</taxon>
        <taxon>Kitasatosporales</taxon>
        <taxon>Streptomycetaceae</taxon>
        <taxon>Actinacidiphila</taxon>
    </lineage>
</organism>
<evidence type="ECO:0000256" key="2">
    <source>
        <dbReference type="ARBA" id="ARBA00022857"/>
    </source>
</evidence>
<dbReference type="PROSITE" id="PS00070">
    <property type="entry name" value="ALDEHYDE_DEHYDR_CYS"/>
    <property type="match status" value="1"/>
</dbReference>
<dbReference type="Gene3D" id="3.40.309.10">
    <property type="entry name" value="Aldehyde Dehydrogenase, Chain A, domain 2"/>
    <property type="match status" value="1"/>
</dbReference>
<dbReference type="Pfam" id="PF00171">
    <property type="entry name" value="Aldedh"/>
    <property type="match status" value="1"/>
</dbReference>
<feature type="domain" description="Aldehyde dehydrogenase" evidence="4">
    <location>
        <begin position="3"/>
        <end position="461"/>
    </location>
</feature>
<dbReference type="GO" id="GO:0004777">
    <property type="term" value="F:succinate-semialdehyde dehydrogenase (NAD+) activity"/>
    <property type="evidence" value="ECO:0007669"/>
    <property type="project" value="TreeGrafter"/>
</dbReference>
<dbReference type="FunFam" id="3.40.309.10:FF:000010">
    <property type="entry name" value="Gamma-aminobutyraldehyde dehydrogenase"/>
    <property type="match status" value="1"/>
</dbReference>
<reference evidence="5 6" key="1">
    <citation type="submission" date="2016-11" db="EMBL/GenBank/DDBJ databases">
        <authorList>
            <person name="Jaros S."/>
            <person name="Januszkiewicz K."/>
            <person name="Wedrychowicz H."/>
        </authorList>
    </citation>
    <scope>NUCLEOTIDE SEQUENCE [LARGE SCALE GENOMIC DNA]</scope>
    <source>
        <strain evidence="5 6">CGMCC 4.2025</strain>
    </source>
</reference>
<dbReference type="Proteomes" id="UP000184111">
    <property type="component" value="Unassembled WGS sequence"/>
</dbReference>
<dbReference type="PANTHER" id="PTHR43217">
    <property type="entry name" value="SUCCINATE SEMIALDEHYDE DEHYDROGENASE [NAD(P)+] SAD"/>
    <property type="match status" value="1"/>
</dbReference>
<evidence type="ECO:0000313" key="6">
    <source>
        <dbReference type="Proteomes" id="UP000184111"/>
    </source>
</evidence>
<comment type="similarity">
    <text evidence="1">Belongs to the aldehyde dehydrogenase family.</text>
</comment>
<dbReference type="CDD" id="cd07100">
    <property type="entry name" value="ALDH_SSADH1_GabD1"/>
    <property type="match status" value="1"/>
</dbReference>
<dbReference type="Gene3D" id="3.40.605.10">
    <property type="entry name" value="Aldehyde Dehydrogenase, Chain A, domain 1"/>
    <property type="match status" value="1"/>
</dbReference>
<dbReference type="InterPro" id="IPR047110">
    <property type="entry name" value="GABD/Sad-like"/>
</dbReference>
<evidence type="ECO:0000256" key="3">
    <source>
        <dbReference type="ARBA" id="ARBA00023002"/>
    </source>
</evidence>
<dbReference type="OrthoDB" id="6882680at2"/>
<sequence>MPIATVNPATGETVRTFDALDADGVEQRIAAAYSASRSWRESDFGTRARLMKAAADLLDKERDDIAHIMTLEMGKTLAAARAEAAKCAKSMRWYADRAEGLLADEHPDPADVEDSGAVRAYVRYRPVGVVLAVMPWNFPLWQVVRFAAPALMAGNVGLLKHASNVPQTALYLGELFHRAGFPEGCFQTLLVGSGAIEQILRDPRVAAATLTGSEGAGRAVASVAGDEVKKTVLELGGSDPFVVMPSAAADLDRAVQVAVTARVQNNGQSCIAAKRFIVHADIHDAFAERFTRAMSALRVGDPTTPSTDVGPLATEQGRADLEELVEDALSQGAEALCGARRPKALPPGWYYEPTVLTGVTPAMRIHREEAFGPVATLYRVPDLDAAVALANDSTFGLSSNVWTTDEDEQRRFVRDLEAGGVFFNGMTASHPALPFGGVKRSGYGRELSQHGIREFCNITTVWYGR</sequence>
<dbReference type="NCBIfam" id="NF006915">
    <property type="entry name" value="PRK09406.1"/>
    <property type="match status" value="1"/>
</dbReference>
<dbReference type="InterPro" id="IPR016163">
    <property type="entry name" value="Ald_DH_C"/>
</dbReference>
<evidence type="ECO:0000256" key="1">
    <source>
        <dbReference type="ARBA" id="ARBA00009986"/>
    </source>
</evidence>
<dbReference type="STRING" id="310782.SAMN05216499_10438"/>
<dbReference type="InterPro" id="IPR016162">
    <property type="entry name" value="Ald_DH_N"/>
</dbReference>
<dbReference type="EMBL" id="FRBI01000004">
    <property type="protein sequence ID" value="SHL39753.1"/>
    <property type="molecule type" value="Genomic_DNA"/>
</dbReference>
<name>A0A1M7AAJ5_9ACTN</name>
<keyword evidence="6" id="KW-1185">Reference proteome</keyword>
<keyword evidence="3" id="KW-0560">Oxidoreductase</keyword>
<dbReference type="InterPro" id="IPR016160">
    <property type="entry name" value="Ald_DH_CS_CYS"/>
</dbReference>
<evidence type="ECO:0000259" key="4">
    <source>
        <dbReference type="Pfam" id="PF00171"/>
    </source>
</evidence>
<proteinExistence type="inferred from homology"/>
<protein>
    <submittedName>
        <fullName evidence="5">Succinate-semialdehyde dehydrogenase / glutarate-semialdehyde dehydrogenase</fullName>
    </submittedName>
</protein>
<accession>A0A1M7AAJ5</accession>